<evidence type="ECO:0000313" key="2">
    <source>
        <dbReference type="EMBL" id="BBI33193.1"/>
    </source>
</evidence>
<dbReference type="EMBL" id="AP019400">
    <property type="protein sequence ID" value="BBI33193.1"/>
    <property type="molecule type" value="Genomic_DNA"/>
</dbReference>
<keyword evidence="3" id="KW-1185">Reference proteome</keyword>
<proteinExistence type="predicted"/>
<dbReference type="KEGG" id="cohn:KCTCHS21_25920"/>
<sequence>MPIVHLKQWSVFLLVGTLIVVLLSQLTNIDRDLQHRRHTVTVFQPENEKRLTDDNLVDSLSKFPLQNQIIKVGWDHAILTIDLLGSEPDEIWDDMMRLIVFSYADVDNVKQVLMRVFVNKAEARTLYMSAETRRSEWSAKELSELKLPRKSFDTATISKIRLYLSASGKRWLANFSN</sequence>
<feature type="transmembrane region" description="Helical" evidence="1">
    <location>
        <begin position="6"/>
        <end position="27"/>
    </location>
</feature>
<keyword evidence="1" id="KW-0472">Membrane</keyword>
<accession>A0A3T1D507</accession>
<reference evidence="2 3" key="1">
    <citation type="submission" date="2019-01" db="EMBL/GenBank/DDBJ databases">
        <title>Complete genome sequence of Cohnella hallensis HS21 isolated from Korean fir (Abies koreana) rhizospheric soil.</title>
        <authorList>
            <person name="Jiang L."/>
            <person name="Kang S.W."/>
            <person name="Kim S."/>
            <person name="Jung J."/>
            <person name="Kim C.Y."/>
            <person name="Kim D.H."/>
            <person name="Kim S.W."/>
            <person name="Lee J."/>
        </authorList>
    </citation>
    <scope>NUCLEOTIDE SEQUENCE [LARGE SCALE GENOMIC DNA]</scope>
    <source>
        <strain evidence="2 3">HS21</strain>
    </source>
</reference>
<dbReference type="AlphaFoldDB" id="A0A3T1D507"/>
<keyword evidence="1" id="KW-0812">Transmembrane</keyword>
<evidence type="ECO:0000256" key="1">
    <source>
        <dbReference type="SAM" id="Phobius"/>
    </source>
</evidence>
<dbReference type="OrthoDB" id="2678813at2"/>
<organism evidence="2 3">
    <name type="scientific">Cohnella abietis</name>
    <dbReference type="NCBI Taxonomy" id="2507935"/>
    <lineage>
        <taxon>Bacteria</taxon>
        <taxon>Bacillati</taxon>
        <taxon>Bacillota</taxon>
        <taxon>Bacilli</taxon>
        <taxon>Bacillales</taxon>
        <taxon>Paenibacillaceae</taxon>
        <taxon>Cohnella</taxon>
    </lineage>
</organism>
<protein>
    <recommendedName>
        <fullName evidence="4">DUF4825 domain-containing protein</fullName>
    </recommendedName>
</protein>
<gene>
    <name evidence="2" type="ORF">KCTCHS21_25920</name>
</gene>
<dbReference type="Proteomes" id="UP000289856">
    <property type="component" value="Chromosome"/>
</dbReference>
<keyword evidence="1" id="KW-1133">Transmembrane helix</keyword>
<name>A0A3T1D507_9BACL</name>
<evidence type="ECO:0000313" key="3">
    <source>
        <dbReference type="Proteomes" id="UP000289856"/>
    </source>
</evidence>
<evidence type="ECO:0008006" key="4">
    <source>
        <dbReference type="Google" id="ProtNLM"/>
    </source>
</evidence>
<dbReference type="RefSeq" id="WP_145988943.1">
    <property type="nucleotide sequence ID" value="NZ_AP019400.1"/>
</dbReference>